<feature type="compositionally biased region" description="Polar residues" evidence="1">
    <location>
        <begin position="1"/>
        <end position="13"/>
    </location>
</feature>
<dbReference type="AlphaFoldDB" id="A0AAV5P7P0"/>
<name>A0AAV5P7P0_CELCE</name>
<accession>A0AAV5P7P0</accession>
<evidence type="ECO:0000313" key="3">
    <source>
        <dbReference type="Proteomes" id="UP001165168"/>
    </source>
</evidence>
<evidence type="ECO:0000313" key="2">
    <source>
        <dbReference type="EMBL" id="GLY58469.1"/>
    </source>
</evidence>
<organism evidence="2 3">
    <name type="scientific">Cellulosimicrobium cellulans</name>
    <name type="common">Arthrobacter luteus</name>
    <dbReference type="NCBI Taxonomy" id="1710"/>
    <lineage>
        <taxon>Bacteria</taxon>
        <taxon>Bacillati</taxon>
        <taxon>Actinomycetota</taxon>
        <taxon>Actinomycetes</taxon>
        <taxon>Micrococcales</taxon>
        <taxon>Promicromonosporaceae</taxon>
        <taxon>Cellulosimicrobium</taxon>
    </lineage>
</organism>
<reference evidence="2" key="1">
    <citation type="submission" date="2023-03" db="EMBL/GenBank/DDBJ databases">
        <title>Cellulosimicrobium cellulans NBRC 103059.</title>
        <authorList>
            <person name="Ichikawa N."/>
            <person name="Sato H."/>
            <person name="Tonouchi N."/>
        </authorList>
    </citation>
    <scope>NUCLEOTIDE SEQUENCE</scope>
    <source>
        <strain evidence="2">NBRC 103059</strain>
    </source>
</reference>
<evidence type="ECO:0000256" key="1">
    <source>
        <dbReference type="SAM" id="MobiDB-lite"/>
    </source>
</evidence>
<dbReference type="EMBL" id="BSTG01000004">
    <property type="protein sequence ID" value="GLY58469.1"/>
    <property type="molecule type" value="Genomic_DNA"/>
</dbReference>
<feature type="region of interest" description="Disordered" evidence="1">
    <location>
        <begin position="52"/>
        <end position="79"/>
    </location>
</feature>
<comment type="caution">
    <text evidence="2">The sequence shown here is derived from an EMBL/GenBank/DDBJ whole genome shotgun (WGS) entry which is preliminary data.</text>
</comment>
<sequence>MSLSRSNIRSNASGEGASPYPATLDRICCFVIDAFVFTNAITRFSRRAAGFVNEPPDDDATEGAEAAVGSDIGTTLVGR</sequence>
<feature type="region of interest" description="Disordered" evidence="1">
    <location>
        <begin position="1"/>
        <end position="21"/>
    </location>
</feature>
<gene>
    <name evidence="2" type="ORF">Ccel01_30710</name>
</gene>
<dbReference type="Proteomes" id="UP001165168">
    <property type="component" value="Unassembled WGS sequence"/>
</dbReference>
<proteinExistence type="predicted"/>
<protein>
    <submittedName>
        <fullName evidence="2">Uncharacterized protein</fullName>
    </submittedName>
</protein>